<dbReference type="EMBL" id="JADNYJ010000223">
    <property type="protein sequence ID" value="KAF8874053.1"/>
    <property type="molecule type" value="Genomic_DNA"/>
</dbReference>
<feature type="compositionally biased region" description="Basic and acidic residues" evidence="1">
    <location>
        <begin position="542"/>
        <end position="553"/>
    </location>
</feature>
<evidence type="ECO:0000256" key="2">
    <source>
        <dbReference type="SAM" id="Phobius"/>
    </source>
</evidence>
<sequence length="880" mass="96762">MAQALFDEHPLEEYLRDAGESRLSIPGICTQIEREIDPYFDIYYEETFEEAQAEWRPQLLIEIVELLQSFLSTHSSVSSNSFIEKFKYNVISSSLLAPSLPTSHSGRPSRTLFIPGKLNHSRTSSLDLNSLVSVSPAFSSDPSYGPISFSIASFMVFFSIGYPLFTMLSFFATLFLLYHLFHMTETSKHDMTSSFNALDDLIVANEMWESVVQDAVTFLDNEERNHFQSSSGSSSPSPIRVALHSCLQATHTQCDNIRQLFTALTSPSNLSQLSEMYAPPSPMALTFSPEMLSRPFSFPSPRLQQSHPPRPTTPQNKRSTWNGSYASLAIAGSPPSTLFRRREKKEKHRMNLSDVFRLGHTSAPVTPLPVTPGTSLPELPENSISLSEGLPSSSTSPVPSHFGAAALDLHRRRKTGGMETFRDLPSSYFTQDMRAPRSARSSIFTSTVSSSSKFTNPQPPRHPLSFAALTSSLQCALAAKRYTCSHLLALRFADDEDDGYWEDVRSVIGLLTSTLTDSFSRLSEALDEAEQEKLRAQNPTPDIDHSYSPERAELPGIMESESEDGRRKSSGKVSFAPVPSQFSRFAAHVAAISSALEDARDDLEQCVAALKSGSTDSNASAPSRNLRHSRSFSRPVAPGANQEVEEEEPRAVQAYERLRRELGLALRECERGRERLLELVNPPSIPSDDDEFDDLPSLGHDGSDDSDKPDPIYPSEDEGDLSPNVGSLPSPSVVNTDAIEGTPTDDATSHLLLVASSSLHLPMPGVEEVFEADTGPKVAFTRERSKLSREERIKLAKARRESGMGLAIADAGAEGDEDRAKMSVEKWGPGGDVVQELKDVIWKVNERKRMLAETATPPQPPLSLQPDAVASPVSLSLESS</sequence>
<keyword evidence="4" id="KW-1185">Reference proteome</keyword>
<feature type="region of interest" description="Disordered" evidence="1">
    <location>
        <begin position="852"/>
        <end position="880"/>
    </location>
</feature>
<dbReference type="Proteomes" id="UP000724874">
    <property type="component" value="Unassembled WGS sequence"/>
</dbReference>
<feature type="compositionally biased region" description="Basic and acidic residues" evidence="1">
    <location>
        <begin position="701"/>
        <end position="710"/>
    </location>
</feature>
<feature type="region of interest" description="Disordered" evidence="1">
    <location>
        <begin position="680"/>
        <end position="745"/>
    </location>
</feature>
<dbReference type="AlphaFoldDB" id="A0A9P5N9M8"/>
<comment type="caution">
    <text evidence="3">The sequence shown here is derived from an EMBL/GenBank/DDBJ whole genome shotgun (WGS) entry which is preliminary data.</text>
</comment>
<feature type="region of interest" description="Disordered" evidence="1">
    <location>
        <begin position="530"/>
        <end position="573"/>
    </location>
</feature>
<evidence type="ECO:0000313" key="4">
    <source>
        <dbReference type="Proteomes" id="UP000724874"/>
    </source>
</evidence>
<feature type="region of interest" description="Disordered" evidence="1">
    <location>
        <begin position="296"/>
        <end position="320"/>
    </location>
</feature>
<feature type="compositionally biased region" description="Polar residues" evidence="1">
    <location>
        <begin position="302"/>
        <end position="320"/>
    </location>
</feature>
<feature type="compositionally biased region" description="Polar residues" evidence="1">
    <location>
        <begin position="724"/>
        <end position="735"/>
    </location>
</feature>
<keyword evidence="2" id="KW-0812">Transmembrane</keyword>
<feature type="region of interest" description="Disordered" evidence="1">
    <location>
        <begin position="806"/>
        <end position="829"/>
    </location>
</feature>
<reference evidence="3" key="1">
    <citation type="submission" date="2020-11" db="EMBL/GenBank/DDBJ databases">
        <authorList>
            <consortium name="DOE Joint Genome Institute"/>
            <person name="Ahrendt S."/>
            <person name="Riley R."/>
            <person name="Andreopoulos W."/>
            <person name="LaButti K."/>
            <person name="Pangilinan J."/>
            <person name="Ruiz-duenas F.J."/>
            <person name="Barrasa J.M."/>
            <person name="Sanchez-Garcia M."/>
            <person name="Camarero S."/>
            <person name="Miyauchi S."/>
            <person name="Serrano A."/>
            <person name="Linde D."/>
            <person name="Babiker R."/>
            <person name="Drula E."/>
            <person name="Ayuso-Fernandez I."/>
            <person name="Pacheco R."/>
            <person name="Padilla G."/>
            <person name="Ferreira P."/>
            <person name="Barriuso J."/>
            <person name="Kellner H."/>
            <person name="Castanera R."/>
            <person name="Alfaro M."/>
            <person name="Ramirez L."/>
            <person name="Pisabarro A.G."/>
            <person name="Kuo A."/>
            <person name="Tritt A."/>
            <person name="Lipzen A."/>
            <person name="He G."/>
            <person name="Yan M."/>
            <person name="Ng V."/>
            <person name="Cullen D."/>
            <person name="Martin F."/>
            <person name="Rosso M.-N."/>
            <person name="Henrissat B."/>
            <person name="Hibbett D."/>
            <person name="Martinez A.T."/>
            <person name="Grigoriev I.V."/>
        </authorList>
    </citation>
    <scope>NUCLEOTIDE SEQUENCE</scope>
    <source>
        <strain evidence="3">AH 44721</strain>
    </source>
</reference>
<organism evidence="3 4">
    <name type="scientific">Gymnopilus junonius</name>
    <name type="common">Spectacular rustgill mushroom</name>
    <name type="synonym">Gymnopilus spectabilis subsp. junonius</name>
    <dbReference type="NCBI Taxonomy" id="109634"/>
    <lineage>
        <taxon>Eukaryota</taxon>
        <taxon>Fungi</taxon>
        <taxon>Dikarya</taxon>
        <taxon>Basidiomycota</taxon>
        <taxon>Agaricomycotina</taxon>
        <taxon>Agaricomycetes</taxon>
        <taxon>Agaricomycetidae</taxon>
        <taxon>Agaricales</taxon>
        <taxon>Agaricineae</taxon>
        <taxon>Hymenogastraceae</taxon>
        <taxon>Gymnopilus</taxon>
    </lineage>
</organism>
<evidence type="ECO:0008006" key="5">
    <source>
        <dbReference type="Google" id="ProtNLM"/>
    </source>
</evidence>
<proteinExistence type="predicted"/>
<keyword evidence="2" id="KW-1133">Transmembrane helix</keyword>
<accession>A0A9P5N9M8</accession>
<protein>
    <recommendedName>
        <fullName evidence="5">Myosin-binding domain-containing protein</fullName>
    </recommendedName>
</protein>
<keyword evidence="2" id="KW-0472">Membrane</keyword>
<gene>
    <name evidence="3" type="ORF">CPB84DRAFT_1798036</name>
</gene>
<evidence type="ECO:0000313" key="3">
    <source>
        <dbReference type="EMBL" id="KAF8874053.1"/>
    </source>
</evidence>
<feature type="compositionally biased region" description="Polar residues" evidence="1">
    <location>
        <begin position="612"/>
        <end position="623"/>
    </location>
</feature>
<dbReference type="OrthoDB" id="21151at2759"/>
<feature type="transmembrane region" description="Helical" evidence="2">
    <location>
        <begin position="154"/>
        <end position="181"/>
    </location>
</feature>
<feature type="region of interest" description="Disordered" evidence="1">
    <location>
        <begin position="611"/>
        <end position="650"/>
    </location>
</feature>
<name>A0A9P5N9M8_GYMJU</name>
<evidence type="ECO:0000256" key="1">
    <source>
        <dbReference type="SAM" id="MobiDB-lite"/>
    </source>
</evidence>